<evidence type="ECO:0000313" key="1">
    <source>
        <dbReference type="EMBL" id="KAJ1126524.1"/>
    </source>
</evidence>
<dbReference type="EMBL" id="JANPWB010000011">
    <property type="protein sequence ID" value="KAJ1126524.1"/>
    <property type="molecule type" value="Genomic_DNA"/>
</dbReference>
<evidence type="ECO:0000313" key="2">
    <source>
        <dbReference type="Proteomes" id="UP001066276"/>
    </source>
</evidence>
<gene>
    <name evidence="1" type="ORF">NDU88_004931</name>
</gene>
<sequence>MTGGSGACLPCEDDSKEVAPLVSDVKKFPQFVNDRSEVSAVMQSNRRYVLEKLTSGASEDQITFILQCLQDSFLFNKEVDPC</sequence>
<proteinExistence type="predicted"/>
<organism evidence="1 2">
    <name type="scientific">Pleurodeles waltl</name>
    <name type="common">Iberian ribbed newt</name>
    <dbReference type="NCBI Taxonomy" id="8319"/>
    <lineage>
        <taxon>Eukaryota</taxon>
        <taxon>Metazoa</taxon>
        <taxon>Chordata</taxon>
        <taxon>Craniata</taxon>
        <taxon>Vertebrata</taxon>
        <taxon>Euteleostomi</taxon>
        <taxon>Amphibia</taxon>
        <taxon>Batrachia</taxon>
        <taxon>Caudata</taxon>
        <taxon>Salamandroidea</taxon>
        <taxon>Salamandridae</taxon>
        <taxon>Pleurodelinae</taxon>
        <taxon>Pleurodeles</taxon>
    </lineage>
</organism>
<dbReference type="Proteomes" id="UP001066276">
    <property type="component" value="Chromosome 7"/>
</dbReference>
<accession>A0AAV7PFG0</accession>
<reference evidence="1" key="1">
    <citation type="journal article" date="2022" name="bioRxiv">
        <title>Sequencing and chromosome-scale assembly of the giantPleurodeles waltlgenome.</title>
        <authorList>
            <person name="Brown T."/>
            <person name="Elewa A."/>
            <person name="Iarovenko S."/>
            <person name="Subramanian E."/>
            <person name="Araus A.J."/>
            <person name="Petzold A."/>
            <person name="Susuki M."/>
            <person name="Suzuki K.-i.T."/>
            <person name="Hayashi T."/>
            <person name="Toyoda A."/>
            <person name="Oliveira C."/>
            <person name="Osipova E."/>
            <person name="Leigh N.D."/>
            <person name="Simon A."/>
            <person name="Yun M.H."/>
        </authorList>
    </citation>
    <scope>NUCLEOTIDE SEQUENCE</scope>
    <source>
        <strain evidence="1">20211129_DDA</strain>
        <tissue evidence="1">Liver</tissue>
    </source>
</reference>
<keyword evidence="2" id="KW-1185">Reference proteome</keyword>
<dbReference type="AlphaFoldDB" id="A0AAV7PFG0"/>
<comment type="caution">
    <text evidence="1">The sequence shown here is derived from an EMBL/GenBank/DDBJ whole genome shotgun (WGS) entry which is preliminary data.</text>
</comment>
<protein>
    <submittedName>
        <fullName evidence="1">Uncharacterized protein</fullName>
    </submittedName>
</protein>
<name>A0AAV7PFG0_PLEWA</name>